<evidence type="ECO:0000256" key="1">
    <source>
        <dbReference type="ARBA" id="ARBA00023125"/>
    </source>
</evidence>
<comment type="caution">
    <text evidence="3">The sequence shown here is derived from an EMBL/GenBank/DDBJ whole genome shotgun (WGS) entry which is preliminary data.</text>
</comment>
<name>A0A2M9ZPI9_9LEPT</name>
<dbReference type="GO" id="GO:0005829">
    <property type="term" value="C:cytosol"/>
    <property type="evidence" value="ECO:0007669"/>
    <property type="project" value="TreeGrafter"/>
</dbReference>
<dbReference type="EMBL" id="NPDY01000002">
    <property type="protein sequence ID" value="PJZ70632.1"/>
    <property type="molecule type" value="Genomic_DNA"/>
</dbReference>
<evidence type="ECO:0000313" key="4">
    <source>
        <dbReference type="Proteomes" id="UP000231962"/>
    </source>
</evidence>
<dbReference type="InterPro" id="IPR036894">
    <property type="entry name" value="YbaB-like_sf"/>
</dbReference>
<evidence type="ECO:0000313" key="2">
    <source>
        <dbReference type="EMBL" id="PJZ70632.1"/>
    </source>
</evidence>
<dbReference type="Proteomes" id="UP000231962">
    <property type="component" value="Unassembled WGS sequence"/>
</dbReference>
<dbReference type="RefSeq" id="WP_100712639.1">
    <property type="nucleotide sequence ID" value="NZ_NPDY01000002.1"/>
</dbReference>
<dbReference type="Gene3D" id="3.30.1310.10">
    <property type="entry name" value="Nucleoid-associated protein YbaB-like domain"/>
    <property type="match status" value="1"/>
</dbReference>
<evidence type="ECO:0000313" key="3">
    <source>
        <dbReference type="EMBL" id="PJZ73843.1"/>
    </source>
</evidence>
<evidence type="ECO:0000313" key="5">
    <source>
        <dbReference type="Proteomes" id="UP000231990"/>
    </source>
</evidence>
<dbReference type="NCBIfam" id="TIGR00103">
    <property type="entry name" value="DNA_YbaB_EbfC"/>
    <property type="match status" value="1"/>
</dbReference>
<reference evidence="4 5" key="1">
    <citation type="submission" date="2017-07" db="EMBL/GenBank/DDBJ databases">
        <title>Leptospira spp. isolated from tropical soils.</title>
        <authorList>
            <person name="Thibeaux R."/>
            <person name="Iraola G."/>
            <person name="Ferres I."/>
            <person name="Bierque E."/>
            <person name="Girault D."/>
            <person name="Soupe-Gilbert M.-E."/>
            <person name="Picardeau M."/>
            <person name="Goarant C."/>
        </authorList>
    </citation>
    <scope>NUCLEOTIDE SEQUENCE [LARGE SCALE GENOMIC DNA]</scope>
    <source>
        <strain evidence="3 5">FH1-B-B1</strain>
        <strain evidence="2 4">FH1-B-C1</strain>
    </source>
</reference>
<dbReference type="AlphaFoldDB" id="A0A2M9ZPI9"/>
<gene>
    <name evidence="2" type="ORF">CH360_03580</name>
    <name evidence="3" type="ORF">CH373_06720</name>
</gene>
<keyword evidence="1" id="KW-0238">DNA-binding</keyword>
<keyword evidence="4" id="KW-1185">Reference proteome</keyword>
<proteinExistence type="predicted"/>
<sequence length="104" mass="11895">MLGGKSIENFKQMNQMRVRMKRLEKELEALSFEGKSKNELVTCIADGRLTIQEVKVEDELLQKNDKKLLQKSIKQAVNLAIEQAQKAAEERMGEFRSLLSKMPG</sequence>
<dbReference type="PANTHER" id="PTHR33449">
    <property type="entry name" value="NUCLEOID-ASSOCIATED PROTEIN YBAB"/>
    <property type="match status" value="1"/>
</dbReference>
<accession>A0A2M9ZPI9</accession>
<dbReference type="EMBL" id="NPDZ01000003">
    <property type="protein sequence ID" value="PJZ73843.1"/>
    <property type="molecule type" value="Genomic_DNA"/>
</dbReference>
<dbReference type="Proteomes" id="UP000231990">
    <property type="component" value="Unassembled WGS sequence"/>
</dbReference>
<organism evidence="3 5">
    <name type="scientific">Leptospira perolatii</name>
    <dbReference type="NCBI Taxonomy" id="2023191"/>
    <lineage>
        <taxon>Bacteria</taxon>
        <taxon>Pseudomonadati</taxon>
        <taxon>Spirochaetota</taxon>
        <taxon>Spirochaetia</taxon>
        <taxon>Leptospirales</taxon>
        <taxon>Leptospiraceae</taxon>
        <taxon>Leptospira</taxon>
    </lineage>
</organism>
<dbReference type="GO" id="GO:0003677">
    <property type="term" value="F:DNA binding"/>
    <property type="evidence" value="ECO:0007669"/>
    <property type="project" value="UniProtKB-KW"/>
</dbReference>
<dbReference type="OrthoDB" id="344732at2"/>
<dbReference type="PIRSF" id="PIRSF004555">
    <property type="entry name" value="UCP004555"/>
    <property type="match status" value="1"/>
</dbReference>
<dbReference type="SUPFAM" id="SSF82607">
    <property type="entry name" value="YbaB-like"/>
    <property type="match status" value="1"/>
</dbReference>
<dbReference type="PANTHER" id="PTHR33449:SF1">
    <property type="entry name" value="NUCLEOID-ASSOCIATED PROTEIN YBAB"/>
    <property type="match status" value="1"/>
</dbReference>
<protein>
    <submittedName>
        <fullName evidence="3">Nucleoid-associated protein, YbaB/EbfC family</fullName>
    </submittedName>
</protein>
<dbReference type="Pfam" id="PF02575">
    <property type="entry name" value="YbaB_DNA_bd"/>
    <property type="match status" value="1"/>
</dbReference>
<dbReference type="InterPro" id="IPR004401">
    <property type="entry name" value="YbaB/EbfC"/>
</dbReference>